<gene>
    <name evidence="3" type="ORF">H0241_26210</name>
</gene>
<accession>A0A838BCU7</accession>
<evidence type="ECO:0000256" key="1">
    <source>
        <dbReference type="SAM" id="MobiDB-lite"/>
    </source>
</evidence>
<dbReference type="Gene3D" id="3.90.550.10">
    <property type="entry name" value="Spore Coat Polysaccharide Biosynthesis Protein SpsA, Chain A"/>
    <property type="match status" value="1"/>
</dbReference>
<comment type="caution">
    <text evidence="3">The sequence shown here is derived from an EMBL/GenBank/DDBJ whole genome shotgun (WGS) entry which is preliminary data.</text>
</comment>
<dbReference type="EMBL" id="JACDTY010000016">
    <property type="protein sequence ID" value="MBA1143721.1"/>
    <property type="molecule type" value="Genomic_DNA"/>
</dbReference>
<reference evidence="3 4" key="1">
    <citation type="submission" date="2020-07" db="EMBL/GenBank/DDBJ databases">
        <title>Definition of the novel symbiovar canariense within Mesorhizobium novociceri, a new species of genus Mesorhizobium nodulating Cicer canariense in the Caldera de Taburiente National Park (La Palma, Canary Islands).</title>
        <authorList>
            <person name="Leon-Barrios M."/>
            <person name="Perez-Yepez J."/>
            <person name="Flores-Felix J.D."/>
            <person name="Ramirez-Baena M.H."/>
            <person name="Pulido-Suarez L."/>
            <person name="Igual J.M."/>
            <person name="Velazquez E."/>
            <person name="Peix A."/>
        </authorList>
    </citation>
    <scope>NUCLEOTIDE SEQUENCE [LARGE SCALE GENOMIC DNA]</scope>
    <source>
        <strain evidence="3 4">CCANP35</strain>
    </source>
</reference>
<organism evidence="3 4">
    <name type="scientific">Mesorhizobium neociceri</name>
    <dbReference type="NCBI Taxonomy" id="1307853"/>
    <lineage>
        <taxon>Bacteria</taxon>
        <taxon>Pseudomonadati</taxon>
        <taxon>Pseudomonadota</taxon>
        <taxon>Alphaproteobacteria</taxon>
        <taxon>Hyphomicrobiales</taxon>
        <taxon>Phyllobacteriaceae</taxon>
        <taxon>Mesorhizobium</taxon>
    </lineage>
</organism>
<feature type="compositionally biased region" description="Basic and acidic residues" evidence="1">
    <location>
        <begin position="328"/>
        <end position="347"/>
    </location>
</feature>
<dbReference type="InterPro" id="IPR001173">
    <property type="entry name" value="Glyco_trans_2-like"/>
</dbReference>
<dbReference type="SUPFAM" id="SSF53448">
    <property type="entry name" value="Nucleotide-diphospho-sugar transferases"/>
    <property type="match status" value="1"/>
</dbReference>
<evidence type="ECO:0000313" key="4">
    <source>
        <dbReference type="Proteomes" id="UP000558284"/>
    </source>
</evidence>
<dbReference type="PANTHER" id="PTHR22916">
    <property type="entry name" value="GLYCOSYLTRANSFERASE"/>
    <property type="match status" value="1"/>
</dbReference>
<evidence type="ECO:0000259" key="2">
    <source>
        <dbReference type="Pfam" id="PF00535"/>
    </source>
</evidence>
<dbReference type="Proteomes" id="UP000558284">
    <property type="component" value="Unassembled WGS sequence"/>
</dbReference>
<dbReference type="Pfam" id="PF00535">
    <property type="entry name" value="Glycos_transf_2"/>
    <property type="match status" value="1"/>
</dbReference>
<keyword evidence="4" id="KW-1185">Reference proteome</keyword>
<dbReference type="GO" id="GO:0016758">
    <property type="term" value="F:hexosyltransferase activity"/>
    <property type="evidence" value="ECO:0007669"/>
    <property type="project" value="UniProtKB-ARBA"/>
</dbReference>
<proteinExistence type="predicted"/>
<name>A0A838BCU7_9HYPH</name>
<dbReference type="InterPro" id="IPR029044">
    <property type="entry name" value="Nucleotide-diphossugar_trans"/>
</dbReference>
<dbReference type="CDD" id="cd00761">
    <property type="entry name" value="Glyco_tranf_GTA_type"/>
    <property type="match status" value="1"/>
</dbReference>
<dbReference type="PANTHER" id="PTHR22916:SF3">
    <property type="entry name" value="UDP-GLCNAC:BETAGAL BETA-1,3-N-ACETYLGLUCOSAMINYLTRANSFERASE-LIKE PROTEIN 1"/>
    <property type="match status" value="1"/>
</dbReference>
<dbReference type="AlphaFoldDB" id="A0A838BCU7"/>
<sequence>MTSPITGACRRIPTTFPTNWCSVEASGQRDQVGGEPLVSVVIATHNRPAALRQALTSLMRQTQQDWEALVIGDDCRSDTAAVVAEFRDARIVYIDLPVNFGEQSGPNNIGFARARGRFVALLNHDDLWFPDHLAAMTGWIDATGADVVLARGAVIQPPSAAGDPINSIFGFGKDGFYDPVTTEGFGSAQMFRRASFGLLGPWRPASQCFCESSQDWLFRAWRKRAVIATMPHLTVIKLHSGIRKGSYLDDSAQEQMDLLNAMQAPDALRVNILGRAREPARLAASSYLRRRLMAALGIHPRARAFRRKYERGAFVAKLRRLRGLAPMPEREPGVSELLDRYSKRGDAGTEPDAV</sequence>
<feature type="region of interest" description="Disordered" evidence="1">
    <location>
        <begin position="327"/>
        <end position="354"/>
    </location>
</feature>
<keyword evidence="3" id="KW-0808">Transferase</keyword>
<protein>
    <submittedName>
        <fullName evidence="3">Glycosyltransferase family 2 protein</fullName>
    </submittedName>
</protein>
<feature type="domain" description="Glycosyltransferase 2-like" evidence="2">
    <location>
        <begin position="39"/>
        <end position="196"/>
    </location>
</feature>
<evidence type="ECO:0000313" key="3">
    <source>
        <dbReference type="EMBL" id="MBA1143721.1"/>
    </source>
</evidence>